<dbReference type="InterPro" id="IPR009100">
    <property type="entry name" value="AcylCoA_DH/oxidase_NM_dom_sf"/>
</dbReference>
<feature type="domain" description="Acyl-CoA dehydrogenase/oxidase N-terminal" evidence="3">
    <location>
        <begin position="38"/>
        <end position="118"/>
    </location>
</feature>
<dbReference type="InterPro" id="IPR036250">
    <property type="entry name" value="AcylCo_DH-like_C"/>
</dbReference>
<evidence type="ECO:0000259" key="3">
    <source>
        <dbReference type="Pfam" id="PF02771"/>
    </source>
</evidence>
<dbReference type="InterPro" id="IPR013107">
    <property type="entry name" value="Acyl-CoA_DH_C"/>
</dbReference>
<dbReference type="GO" id="GO:0016712">
    <property type="term" value="F:oxidoreductase activity, acting on paired donors, with incorporation or reduction of molecular oxygen, reduced flavin or flavoprotein as one donor, and incorporation of one atom of oxygen"/>
    <property type="evidence" value="ECO:0007669"/>
    <property type="project" value="TreeGrafter"/>
</dbReference>
<dbReference type="PANTHER" id="PTHR48083:SF19">
    <property type="entry name" value="FLAVIN-DEPENDENT MONOOXYGENASE, OXYGENASE SUBUNIT HSAA"/>
    <property type="match status" value="1"/>
</dbReference>
<dbReference type="KEGG" id="rpb:RPB_0696"/>
<dbReference type="GO" id="GO:0005737">
    <property type="term" value="C:cytoplasm"/>
    <property type="evidence" value="ECO:0007669"/>
    <property type="project" value="TreeGrafter"/>
</dbReference>
<evidence type="ECO:0000259" key="4">
    <source>
        <dbReference type="Pfam" id="PF08028"/>
    </source>
</evidence>
<dbReference type="GO" id="GO:0003995">
    <property type="term" value="F:acyl-CoA dehydrogenase activity"/>
    <property type="evidence" value="ECO:0007669"/>
    <property type="project" value="TreeGrafter"/>
</dbReference>
<dbReference type="HOGENOM" id="CLU_018204_2_0_5"/>
<dbReference type="STRING" id="316058.RPB_0696"/>
<dbReference type="GO" id="GO:0050660">
    <property type="term" value="F:flavin adenine dinucleotide binding"/>
    <property type="evidence" value="ECO:0007669"/>
    <property type="project" value="InterPro"/>
</dbReference>
<sequence length="406" mass="44257">MNHMNVSKGESWSGSRASDFDYRAAARAILPRLAATSDSSERLRRLDDDAAAALRGSGLARVLTPKKFGGFELSPSAHIWTCAELAQGCSAASWVLMVCVAHDYIVGRFSEECQKEVYDGDADNLLAGALAPQGTIERTAGGWRLNGRWQFGSGCDHSPWFILGTKVVNPDSGGYLNYHVMVPRADIEIDDTWYTLGMRGTGSKDLVARDVLVPDYRAMPTYPTFMGSTPHTNSPVYRLPVYAGLSSMLSGTVLGMAERGLKHFIERTSARRTAHGVSKAENANMQQRVAESTAEVAAARRLLENICERFDQAMVADQGPMSASDRVQFRWDAAYVVELSRRAIDRVFAASGAHGVYEGSPVYRAYRDINTACHHAVIDFDTVSGLRGQIALLGDIGENPRSVPLA</sequence>
<proteinExistence type="inferred from homology"/>
<evidence type="ECO:0000313" key="6">
    <source>
        <dbReference type="Proteomes" id="UP000008809"/>
    </source>
</evidence>
<comment type="similarity">
    <text evidence="2">Belongs to the HpaH/HsaA monooxygenase family.</text>
</comment>
<dbReference type="InterPro" id="IPR037069">
    <property type="entry name" value="AcylCoA_DH/ox_N_sf"/>
</dbReference>
<gene>
    <name evidence="5" type="ordered locus">RPB_0696</name>
</gene>
<evidence type="ECO:0000256" key="2">
    <source>
        <dbReference type="ARBA" id="ARBA00049661"/>
    </source>
</evidence>
<name>Q2J2A3_RHOP2</name>
<dbReference type="InterPro" id="IPR046373">
    <property type="entry name" value="Acyl-CoA_Oxase/DH_mid-dom_sf"/>
</dbReference>
<dbReference type="OrthoDB" id="2986495at2"/>
<dbReference type="Gene3D" id="2.40.110.10">
    <property type="entry name" value="Butyryl-CoA Dehydrogenase, subunit A, domain 2"/>
    <property type="match status" value="1"/>
</dbReference>
<dbReference type="GO" id="GO:0033539">
    <property type="term" value="P:fatty acid beta-oxidation using acyl-CoA dehydrogenase"/>
    <property type="evidence" value="ECO:0007669"/>
    <property type="project" value="TreeGrafter"/>
</dbReference>
<reference evidence="5 6" key="1">
    <citation type="submission" date="2006-01" db="EMBL/GenBank/DDBJ databases">
        <title>Complete sequence of Rhodopseudomonas palustris HaA2.</title>
        <authorList>
            <consortium name="US DOE Joint Genome Institute"/>
            <person name="Copeland A."/>
            <person name="Lucas S."/>
            <person name="Lapidus A."/>
            <person name="Barry K."/>
            <person name="Detter J.C."/>
            <person name="Glavina T."/>
            <person name="Hammon N."/>
            <person name="Israni S."/>
            <person name="Pitluck S."/>
            <person name="Chain P."/>
            <person name="Malfatti S."/>
            <person name="Shin M."/>
            <person name="Vergez L."/>
            <person name="Schmutz J."/>
            <person name="Larimer F."/>
            <person name="Land M."/>
            <person name="Hauser L."/>
            <person name="Pelletier D.A."/>
            <person name="Kyrpides N."/>
            <person name="Anderson I."/>
            <person name="Oda Y."/>
            <person name="Harwood C.S."/>
            <person name="Richardson P."/>
        </authorList>
    </citation>
    <scope>NUCLEOTIDE SEQUENCE [LARGE SCALE GENOMIC DNA]</scope>
    <source>
        <strain evidence="5 6">HaA2</strain>
    </source>
</reference>
<feature type="domain" description="Acyl-CoA dehydrogenase C-terminal" evidence="4">
    <location>
        <begin position="248"/>
        <end position="379"/>
    </location>
</feature>
<keyword evidence="6" id="KW-1185">Reference proteome</keyword>
<dbReference type="InterPro" id="IPR050741">
    <property type="entry name" value="Acyl-CoA_dehydrogenase"/>
</dbReference>
<dbReference type="SUPFAM" id="SSF56645">
    <property type="entry name" value="Acyl-CoA dehydrogenase NM domain-like"/>
    <property type="match status" value="1"/>
</dbReference>
<dbReference type="EMBL" id="CP000250">
    <property type="protein sequence ID" value="ABD05407.1"/>
    <property type="molecule type" value="Genomic_DNA"/>
</dbReference>
<dbReference type="InterPro" id="IPR013786">
    <property type="entry name" value="AcylCoA_DH/ox_N"/>
</dbReference>
<evidence type="ECO:0000256" key="1">
    <source>
        <dbReference type="ARBA" id="ARBA00023002"/>
    </source>
</evidence>
<dbReference type="AlphaFoldDB" id="Q2J2A3"/>
<dbReference type="PIRSF" id="PIRSF016578">
    <property type="entry name" value="HsaA"/>
    <property type="match status" value="1"/>
</dbReference>
<keyword evidence="1" id="KW-0560">Oxidoreductase</keyword>
<dbReference type="PANTHER" id="PTHR48083">
    <property type="entry name" value="MEDIUM-CHAIN SPECIFIC ACYL-COA DEHYDROGENASE, MITOCHONDRIAL-RELATED"/>
    <property type="match status" value="1"/>
</dbReference>
<dbReference type="Proteomes" id="UP000008809">
    <property type="component" value="Chromosome"/>
</dbReference>
<accession>Q2J2A3</accession>
<dbReference type="RefSeq" id="WP_011439596.1">
    <property type="nucleotide sequence ID" value="NC_007778.1"/>
</dbReference>
<organism evidence="5 6">
    <name type="scientific">Rhodopseudomonas palustris (strain HaA2)</name>
    <dbReference type="NCBI Taxonomy" id="316058"/>
    <lineage>
        <taxon>Bacteria</taxon>
        <taxon>Pseudomonadati</taxon>
        <taxon>Pseudomonadota</taxon>
        <taxon>Alphaproteobacteria</taxon>
        <taxon>Hyphomicrobiales</taxon>
        <taxon>Nitrobacteraceae</taxon>
        <taxon>Rhodopseudomonas</taxon>
    </lineage>
</organism>
<dbReference type="SUPFAM" id="SSF47203">
    <property type="entry name" value="Acyl-CoA dehydrogenase C-terminal domain-like"/>
    <property type="match status" value="1"/>
</dbReference>
<dbReference type="Pfam" id="PF02771">
    <property type="entry name" value="Acyl-CoA_dh_N"/>
    <property type="match status" value="1"/>
</dbReference>
<dbReference type="Pfam" id="PF08028">
    <property type="entry name" value="Acyl-CoA_dh_2"/>
    <property type="match status" value="1"/>
</dbReference>
<protein>
    <submittedName>
        <fullName evidence="5">Uncharacterized protein</fullName>
    </submittedName>
</protein>
<dbReference type="eggNOG" id="COG1960">
    <property type="taxonomic scope" value="Bacteria"/>
</dbReference>
<dbReference type="Gene3D" id="1.10.540.10">
    <property type="entry name" value="Acyl-CoA dehydrogenase/oxidase, N-terminal domain"/>
    <property type="match status" value="1"/>
</dbReference>
<dbReference type="Gene3D" id="1.20.140.10">
    <property type="entry name" value="Butyryl-CoA Dehydrogenase, subunit A, domain 3"/>
    <property type="match status" value="1"/>
</dbReference>
<evidence type="ECO:0000313" key="5">
    <source>
        <dbReference type="EMBL" id="ABD05407.1"/>
    </source>
</evidence>